<evidence type="ECO:0000313" key="4">
    <source>
        <dbReference type="EMBL" id="AIC48071.1"/>
    </source>
</evidence>
<reference evidence="4 5" key="1">
    <citation type="journal article" date="2014" name="Int. J. Syst. Evol. Microbiol.">
        <title>Rhodoluna lacicola gen. nov., sp. nov., a planktonic freshwater bacterium with stream-lined genome.</title>
        <authorList>
            <person name="Hahn M."/>
            <person name="Schmidt J."/>
            <person name="Taipale S.J."/>
            <person name="Doolittle W.F."/>
            <person name="Koll U."/>
        </authorList>
    </citation>
    <scope>NUCLEOTIDE SEQUENCE [LARGE SCALE GENOMIC DNA]</scope>
    <source>
        <strain evidence="4 5">MWH-Ta8</strain>
    </source>
</reference>
<dbReference type="InterPro" id="IPR028974">
    <property type="entry name" value="TSP_type-3_rpt"/>
</dbReference>
<keyword evidence="2" id="KW-1133">Transmembrane helix</keyword>
<keyword evidence="3" id="KW-0732">Signal</keyword>
<protein>
    <recommendedName>
        <fullName evidence="6">Thrombospondin type 3 repeat</fullName>
    </recommendedName>
</protein>
<evidence type="ECO:0000313" key="5">
    <source>
        <dbReference type="Proteomes" id="UP000067708"/>
    </source>
</evidence>
<dbReference type="EMBL" id="CP007490">
    <property type="protein sequence ID" value="AIC48071.1"/>
    <property type="molecule type" value="Genomic_DNA"/>
</dbReference>
<evidence type="ECO:0008006" key="6">
    <source>
        <dbReference type="Google" id="ProtNLM"/>
    </source>
</evidence>
<keyword evidence="2" id="KW-0812">Transmembrane</keyword>
<feature type="compositionally biased region" description="Basic and acidic residues" evidence="1">
    <location>
        <begin position="101"/>
        <end position="111"/>
    </location>
</feature>
<feature type="signal peptide" evidence="3">
    <location>
        <begin position="1"/>
        <end position="34"/>
    </location>
</feature>
<dbReference type="Proteomes" id="UP000067708">
    <property type="component" value="Chromosome"/>
</dbReference>
<dbReference type="RefSeq" id="WP_038503243.1">
    <property type="nucleotide sequence ID" value="NZ_CP007490.1"/>
</dbReference>
<feature type="compositionally biased region" description="Acidic residues" evidence="1">
    <location>
        <begin position="82"/>
        <end position="100"/>
    </location>
</feature>
<name>A0A060JDY5_9MICO</name>
<dbReference type="KEGG" id="rla:Rhola_00012790"/>
<proteinExistence type="predicted"/>
<keyword evidence="2" id="KW-0472">Membrane</keyword>
<dbReference type="HOGENOM" id="CLU_1748229_0_0_11"/>
<dbReference type="OrthoDB" id="9785394at2"/>
<evidence type="ECO:0000256" key="2">
    <source>
        <dbReference type="SAM" id="Phobius"/>
    </source>
</evidence>
<gene>
    <name evidence="4" type="ORF">Rhola_00012790</name>
</gene>
<evidence type="ECO:0000256" key="3">
    <source>
        <dbReference type="SAM" id="SignalP"/>
    </source>
</evidence>
<keyword evidence="5" id="KW-1185">Reference proteome</keyword>
<dbReference type="AlphaFoldDB" id="A0A060JDY5"/>
<dbReference type="GO" id="GO:0005509">
    <property type="term" value="F:calcium ion binding"/>
    <property type="evidence" value="ECO:0007669"/>
    <property type="project" value="InterPro"/>
</dbReference>
<sequence length="149" mass="15899">MRRDKVIRLGAIVIVLALLLSLLAGAFSVAPAQAATVADSAKFVQVFQVTSEIVDTDGDGIENNKDPDIDGDGLVNGKDPDIDGDGIENFEDADPVDTTDIDSKSPNKPDRPAGVGDIIEQPSTWLPILFFLVLSAAISAWLLAKRRKK</sequence>
<dbReference type="STRING" id="529884.Rhola_00012790"/>
<dbReference type="SUPFAM" id="SSF103647">
    <property type="entry name" value="TSP type-3 repeat"/>
    <property type="match status" value="1"/>
</dbReference>
<organism evidence="4 5">
    <name type="scientific">Rhodoluna lacicola</name>
    <dbReference type="NCBI Taxonomy" id="529884"/>
    <lineage>
        <taxon>Bacteria</taxon>
        <taxon>Bacillati</taxon>
        <taxon>Actinomycetota</taxon>
        <taxon>Actinomycetes</taxon>
        <taxon>Micrococcales</taxon>
        <taxon>Microbacteriaceae</taxon>
        <taxon>Luna cluster</taxon>
        <taxon>Luna-1 subcluster</taxon>
        <taxon>Rhodoluna</taxon>
    </lineage>
</organism>
<feature type="transmembrane region" description="Helical" evidence="2">
    <location>
        <begin position="125"/>
        <end position="144"/>
    </location>
</feature>
<feature type="region of interest" description="Disordered" evidence="1">
    <location>
        <begin position="56"/>
        <end position="116"/>
    </location>
</feature>
<evidence type="ECO:0000256" key="1">
    <source>
        <dbReference type="SAM" id="MobiDB-lite"/>
    </source>
</evidence>
<accession>A0A060JDY5</accession>
<dbReference type="PATRIC" id="fig|529884.3.peg.1238"/>
<feature type="chain" id="PRO_5001587122" description="Thrombospondin type 3 repeat" evidence="3">
    <location>
        <begin position="35"/>
        <end position="149"/>
    </location>
</feature>